<evidence type="ECO:0000256" key="12">
    <source>
        <dbReference type="PIRSR" id="PIRSR605959-2"/>
    </source>
</evidence>
<evidence type="ECO:0000256" key="10">
    <source>
        <dbReference type="ARBA" id="ARBA00023232"/>
    </source>
</evidence>
<dbReference type="Gene3D" id="3.90.850.10">
    <property type="entry name" value="Fumarylacetoacetase-like, C-terminal domain"/>
    <property type="match status" value="1"/>
</dbReference>
<sequence length="433" mass="47519">MNPDHTHEVHCRSWVPGSTTHADFPLQNLPLGVLDESGGRIVVAIGDYALDVQAALHLQCLDDLACHEQHALHAHNLNDWMALDAHARRRIRHALFALLEHGNSAAQHGDRLLLDPRKHRMALPAHIGDYTDFYSGIHHAMKAGVLFRPDNPLLPNYKYLPIAYHGRASSIKVSGEPVCRPHGQVHTDEGPRLQPSARMDFELELAMWAGPGNALGDAIPLERAHEHIAGYGLFNDWSARDIQAWEYRPLGPFQGKNFASTVSPWIITADALVPFRRSAMARPADHPALMDYLNNERDQAQGGLDIQLEVSISTSTMRDRGLPACRLAQSHTSHLYWTPAQMLAQHTLGGCNLRPGDLMASGTISTPDHTGDGSLLEMTAGGVAPITLPSGEQRAFLHDGDEITLTAYCERPGGYRIGFGECRGRIICAAGRP</sequence>
<feature type="binding site" evidence="12">
    <location>
        <position position="247"/>
    </location>
    <ligand>
        <name>substrate</name>
    </ligand>
</feature>
<evidence type="ECO:0000256" key="8">
    <source>
        <dbReference type="ARBA" id="ARBA00022842"/>
    </source>
</evidence>
<keyword evidence="10" id="KW-0585">Phenylalanine catabolism</keyword>
<feature type="binding site" evidence="13">
    <location>
        <position position="260"/>
    </location>
    <ligand>
        <name>Mg(2+)</name>
        <dbReference type="ChEBI" id="CHEBI:18420"/>
    </ligand>
</feature>
<keyword evidence="5 13" id="KW-0479">Metal-binding</keyword>
<evidence type="ECO:0000313" key="16">
    <source>
        <dbReference type="EMBL" id="NYT35848.1"/>
    </source>
</evidence>
<keyword evidence="17" id="KW-1185">Reference proteome</keyword>
<organism evidence="16 17">
    <name type="scientific">Allopusillimonas soli</name>
    <dbReference type="NCBI Taxonomy" id="659016"/>
    <lineage>
        <taxon>Bacteria</taxon>
        <taxon>Pseudomonadati</taxon>
        <taxon>Pseudomonadota</taxon>
        <taxon>Betaproteobacteria</taxon>
        <taxon>Burkholderiales</taxon>
        <taxon>Alcaligenaceae</taxon>
        <taxon>Allopusillimonas</taxon>
    </lineage>
</organism>
<dbReference type="EMBL" id="JACCEW010000001">
    <property type="protein sequence ID" value="NYT35848.1"/>
    <property type="molecule type" value="Genomic_DNA"/>
</dbReference>
<dbReference type="OrthoDB" id="3766879at2"/>
<keyword evidence="6 16" id="KW-0378">Hydrolase</keyword>
<keyword evidence="7 13" id="KW-0106">Calcium</keyword>
<feature type="binding site" evidence="13">
    <location>
        <position position="132"/>
    </location>
    <ligand>
        <name>Ca(2+)</name>
        <dbReference type="ChEBI" id="CHEBI:29108"/>
    </ligand>
</feature>
<gene>
    <name evidence="16" type="primary">fahA</name>
    <name evidence="16" type="ORF">H0A68_03115</name>
</gene>
<dbReference type="Pfam" id="PF09298">
    <property type="entry name" value="FAA_hydrolase_N"/>
    <property type="match status" value="1"/>
</dbReference>
<dbReference type="EC" id="3.7.1.2" evidence="4"/>
<dbReference type="Gene3D" id="2.30.30.230">
    <property type="entry name" value="Fumarylacetoacetase, N-terminal domain"/>
    <property type="match status" value="1"/>
</dbReference>
<feature type="domain" description="Fumarylacetoacetase-like C-terminal" evidence="14">
    <location>
        <begin position="159"/>
        <end position="426"/>
    </location>
</feature>
<dbReference type="PANTHER" id="PTHR43069">
    <property type="entry name" value="FUMARYLACETOACETASE"/>
    <property type="match status" value="1"/>
</dbReference>
<dbReference type="GO" id="GO:0006559">
    <property type="term" value="P:L-phenylalanine catabolic process"/>
    <property type="evidence" value="ECO:0007669"/>
    <property type="project" value="UniProtKB-UniPathway"/>
</dbReference>
<dbReference type="AlphaFoldDB" id="A0A853F7Q1"/>
<feature type="binding site" evidence="13">
    <location>
        <position position="236"/>
    </location>
    <ligand>
        <name>Ca(2+)</name>
        <dbReference type="ChEBI" id="CHEBI:29108"/>
    </ligand>
</feature>
<evidence type="ECO:0000256" key="4">
    <source>
        <dbReference type="ARBA" id="ARBA00012094"/>
    </source>
</evidence>
<feature type="active site" description="Proton acceptor" evidence="11">
    <location>
        <position position="139"/>
    </location>
</feature>
<dbReference type="GO" id="GO:1902000">
    <property type="term" value="P:homogentisate catabolic process"/>
    <property type="evidence" value="ECO:0007669"/>
    <property type="project" value="TreeGrafter"/>
</dbReference>
<feature type="binding site" evidence="13">
    <location>
        <position position="202"/>
    </location>
    <ligand>
        <name>Ca(2+)</name>
        <dbReference type="ChEBI" id="CHEBI:29108"/>
    </ligand>
</feature>
<evidence type="ECO:0000259" key="15">
    <source>
        <dbReference type="Pfam" id="PF09298"/>
    </source>
</evidence>
<dbReference type="SUPFAM" id="SSF56529">
    <property type="entry name" value="FAH"/>
    <property type="match status" value="1"/>
</dbReference>
<dbReference type="InterPro" id="IPR011234">
    <property type="entry name" value="Fumarylacetoacetase-like_C"/>
</dbReference>
<dbReference type="GO" id="GO:0006572">
    <property type="term" value="P:L-tyrosine catabolic process"/>
    <property type="evidence" value="ECO:0007669"/>
    <property type="project" value="UniProtKB-KW"/>
</dbReference>
<dbReference type="InterPro" id="IPR005959">
    <property type="entry name" value="Fumarylacetoacetase"/>
</dbReference>
<keyword evidence="8 13" id="KW-0460">Magnesium</keyword>
<evidence type="ECO:0000256" key="6">
    <source>
        <dbReference type="ARBA" id="ARBA00022801"/>
    </source>
</evidence>
<keyword evidence="9" id="KW-0828">Tyrosine catabolism</keyword>
<reference evidence="16 17" key="1">
    <citation type="submission" date="2020-07" db="EMBL/GenBank/DDBJ databases">
        <title>Taxonomic revisions and descriptions of new bacterial species based on genomic comparisons in the high-G+C-content subgroup of the family Alcaligenaceae.</title>
        <authorList>
            <person name="Szabo A."/>
            <person name="Felfoldi T."/>
        </authorList>
    </citation>
    <scope>NUCLEOTIDE SEQUENCE [LARGE SCALE GENOMIC DNA]</scope>
    <source>
        <strain evidence="16 17">DSM 25264</strain>
    </source>
</reference>
<evidence type="ECO:0000256" key="1">
    <source>
        <dbReference type="ARBA" id="ARBA00001913"/>
    </source>
</evidence>
<dbReference type="SUPFAM" id="SSF63433">
    <property type="entry name" value="Fumarylacetoacetate hydrolase, FAH, N-terminal domain"/>
    <property type="match status" value="1"/>
</dbReference>
<dbReference type="InterPro" id="IPR015377">
    <property type="entry name" value="Fumarylacetoacetase_N"/>
</dbReference>
<evidence type="ECO:0000259" key="14">
    <source>
        <dbReference type="Pfam" id="PF01557"/>
    </source>
</evidence>
<evidence type="ECO:0000313" key="17">
    <source>
        <dbReference type="Proteomes" id="UP000580517"/>
    </source>
</evidence>
<feature type="binding site" evidence="13">
    <location>
        <position position="256"/>
    </location>
    <ligand>
        <name>Mg(2+)</name>
        <dbReference type="ChEBI" id="CHEBI:18420"/>
    </ligand>
</feature>
<proteinExistence type="predicted"/>
<feature type="domain" description="Fumarylacetoacetase N-terminal" evidence="15">
    <location>
        <begin position="27"/>
        <end position="124"/>
    </location>
</feature>
<dbReference type="InterPro" id="IPR036663">
    <property type="entry name" value="Fumarylacetoacetase_C_sf"/>
</dbReference>
<feature type="binding site" evidence="13">
    <location>
        <position position="204"/>
    </location>
    <ligand>
        <name>Ca(2+)</name>
        <dbReference type="ChEBI" id="CHEBI:29108"/>
    </ligand>
</feature>
<accession>A0A853F7Q1</accession>
<dbReference type="GO" id="GO:0046872">
    <property type="term" value="F:metal ion binding"/>
    <property type="evidence" value="ECO:0007669"/>
    <property type="project" value="UniProtKB-KW"/>
</dbReference>
<feature type="binding site" evidence="13">
    <location>
        <position position="236"/>
    </location>
    <ligand>
        <name>Mg(2+)</name>
        <dbReference type="ChEBI" id="CHEBI:18420"/>
    </ligand>
</feature>
<comment type="pathway">
    <text evidence="3">Amino-acid degradation; L-phenylalanine degradation; acetoacetate and fumarate from L-phenylalanine: step 6/6.</text>
</comment>
<dbReference type="InterPro" id="IPR036462">
    <property type="entry name" value="Fumarylacetoacetase_N_sf"/>
</dbReference>
<comment type="cofactor">
    <cofactor evidence="1 13">
        <name>Ca(2+)</name>
        <dbReference type="ChEBI" id="CHEBI:29108"/>
    </cofactor>
</comment>
<evidence type="ECO:0000256" key="13">
    <source>
        <dbReference type="PIRSR" id="PIRSR605959-3"/>
    </source>
</evidence>
<dbReference type="Proteomes" id="UP000580517">
    <property type="component" value="Unassembled WGS sequence"/>
</dbReference>
<comment type="cofactor">
    <cofactor evidence="2 13">
        <name>Mg(2+)</name>
        <dbReference type="ChEBI" id="CHEBI:18420"/>
    </cofactor>
</comment>
<dbReference type="UniPathway" id="UPA00139">
    <property type="reaction ID" value="UER00341"/>
</dbReference>
<dbReference type="GO" id="GO:0004334">
    <property type="term" value="F:fumarylacetoacetase activity"/>
    <property type="evidence" value="ECO:0007669"/>
    <property type="project" value="UniProtKB-EC"/>
</dbReference>
<dbReference type="Pfam" id="PF01557">
    <property type="entry name" value="FAA_hydrolase"/>
    <property type="match status" value="1"/>
</dbReference>
<dbReference type="RefSeq" id="WP_129968314.1">
    <property type="nucleotide sequence ID" value="NZ_JACCEW010000001.1"/>
</dbReference>
<evidence type="ECO:0000256" key="5">
    <source>
        <dbReference type="ARBA" id="ARBA00022723"/>
    </source>
</evidence>
<feature type="binding site" evidence="12">
    <location>
        <position position="243"/>
    </location>
    <ligand>
        <name>substrate</name>
    </ligand>
</feature>
<evidence type="ECO:0000256" key="3">
    <source>
        <dbReference type="ARBA" id="ARBA00004782"/>
    </source>
</evidence>
<name>A0A853F7Q1_9BURK</name>
<feature type="binding site" evidence="12">
    <location>
        <position position="134"/>
    </location>
    <ligand>
        <name>substrate</name>
    </ligand>
</feature>
<feature type="binding site" evidence="12">
    <location>
        <position position="148"/>
    </location>
    <ligand>
        <name>substrate</name>
    </ligand>
</feature>
<dbReference type="PANTHER" id="PTHR43069:SF2">
    <property type="entry name" value="FUMARYLACETOACETASE"/>
    <property type="match status" value="1"/>
</dbReference>
<comment type="caution">
    <text evidence="16">The sequence shown here is derived from an EMBL/GenBank/DDBJ whole genome shotgun (WGS) entry which is preliminary data.</text>
</comment>
<evidence type="ECO:0000256" key="2">
    <source>
        <dbReference type="ARBA" id="ARBA00001946"/>
    </source>
</evidence>
<dbReference type="NCBIfam" id="TIGR01266">
    <property type="entry name" value="fum_ac_acetase"/>
    <property type="match status" value="1"/>
</dbReference>
<evidence type="ECO:0000256" key="9">
    <source>
        <dbReference type="ARBA" id="ARBA00022878"/>
    </source>
</evidence>
<evidence type="ECO:0000256" key="11">
    <source>
        <dbReference type="PIRSR" id="PIRSR605959-1"/>
    </source>
</evidence>
<feature type="binding site" evidence="12">
    <location>
        <position position="363"/>
    </location>
    <ligand>
        <name>substrate</name>
    </ligand>
</feature>
<evidence type="ECO:0000256" key="7">
    <source>
        <dbReference type="ARBA" id="ARBA00022837"/>
    </source>
</evidence>
<protein>
    <recommendedName>
        <fullName evidence="4">fumarylacetoacetase</fullName>
        <ecNumber evidence="4">3.7.1.2</ecNumber>
    </recommendedName>
</protein>